<name>A0ABV5XSP1_9NOCA</name>
<evidence type="ECO:0000259" key="1">
    <source>
        <dbReference type="Pfam" id="PF06048"/>
    </source>
</evidence>
<comment type="caution">
    <text evidence="2">The sequence shown here is derived from an EMBL/GenBank/DDBJ whole genome shotgun (WGS) entry which is preliminary data.</text>
</comment>
<gene>
    <name evidence="2" type="ORF">ACFFQ6_37995</name>
</gene>
<dbReference type="SUPFAM" id="SSF52540">
    <property type="entry name" value="P-loop containing nucleoside triphosphate hydrolases"/>
    <property type="match status" value="1"/>
</dbReference>
<feature type="domain" description="DUF927" evidence="1">
    <location>
        <begin position="53"/>
        <end position="99"/>
    </location>
</feature>
<reference evidence="2 3" key="1">
    <citation type="submission" date="2024-09" db="EMBL/GenBank/DDBJ databases">
        <authorList>
            <person name="Sun Q."/>
            <person name="Mori K."/>
        </authorList>
    </citation>
    <scope>NUCLEOTIDE SEQUENCE [LARGE SCALE GENOMIC DNA]</scope>
    <source>
        <strain evidence="2 3">JCM 11411</strain>
    </source>
</reference>
<accession>A0ABV5XSP1</accession>
<dbReference type="Proteomes" id="UP001589587">
    <property type="component" value="Unassembled WGS sequence"/>
</dbReference>
<keyword evidence="3" id="KW-1185">Reference proteome</keyword>
<dbReference type="EMBL" id="JBHMAS010000145">
    <property type="protein sequence ID" value="MFB9785495.1"/>
    <property type="molecule type" value="Genomic_DNA"/>
</dbReference>
<dbReference type="RefSeq" id="WP_378377614.1">
    <property type="nucleotide sequence ID" value="NZ_JBHMAS010000145.1"/>
</dbReference>
<evidence type="ECO:0000313" key="3">
    <source>
        <dbReference type="Proteomes" id="UP001589587"/>
    </source>
</evidence>
<protein>
    <submittedName>
        <fullName evidence="2">DUF927 domain-containing protein</fullName>
    </submittedName>
</protein>
<sequence>MDFNSQTTRISATMERGLLPLSPLIGPETAADSELGRQRWGWFAGHLAPMGRLTVGAALAAPWLEARGATSALWTLVGESGAGKTVLLHTCASVYGKPSDWSNHYPLMLDDVQSITFSPASALTPIIMGAQRTRATRSGTLAERSGSWHSLAFLTSNSPLRDELTHELWGRRLIEIDAGMLWQARPTDPTAQNLWWSEIVTAHREMQGAPWLALNEQYKSGAKSALGMAHAIESVDKPGAGNIGMVTQLAVAGCQWLAHWTGNPAWIEGVADAATAVCEVPRNGK</sequence>
<proteinExistence type="predicted"/>
<organism evidence="2 3">
    <name type="scientific">Rhodococcus baikonurensis</name>
    <dbReference type="NCBI Taxonomy" id="172041"/>
    <lineage>
        <taxon>Bacteria</taxon>
        <taxon>Bacillati</taxon>
        <taxon>Actinomycetota</taxon>
        <taxon>Actinomycetes</taxon>
        <taxon>Mycobacteriales</taxon>
        <taxon>Nocardiaceae</taxon>
        <taxon>Rhodococcus</taxon>
        <taxon>Rhodococcus erythropolis group</taxon>
    </lineage>
</organism>
<evidence type="ECO:0000313" key="2">
    <source>
        <dbReference type="EMBL" id="MFB9785495.1"/>
    </source>
</evidence>
<dbReference type="Pfam" id="PF06048">
    <property type="entry name" value="DUF927"/>
    <property type="match status" value="1"/>
</dbReference>
<dbReference type="InterPro" id="IPR009270">
    <property type="entry name" value="DUF927"/>
</dbReference>
<dbReference type="InterPro" id="IPR027417">
    <property type="entry name" value="P-loop_NTPase"/>
</dbReference>